<keyword evidence="6" id="KW-0812">Transmembrane</keyword>
<dbReference type="AlphaFoldDB" id="A0A848BWC3"/>
<dbReference type="CDD" id="cd00075">
    <property type="entry name" value="HATPase"/>
    <property type="match status" value="1"/>
</dbReference>
<protein>
    <recommendedName>
        <fullName evidence="2">histidine kinase</fullName>
        <ecNumber evidence="2">2.7.13.3</ecNumber>
    </recommendedName>
</protein>
<dbReference type="InterPro" id="IPR003594">
    <property type="entry name" value="HATPase_dom"/>
</dbReference>
<dbReference type="InterPro" id="IPR036890">
    <property type="entry name" value="HATPase_C_sf"/>
</dbReference>
<dbReference type="Pfam" id="PF02518">
    <property type="entry name" value="HATPase_c"/>
    <property type="match status" value="1"/>
</dbReference>
<evidence type="ECO:0000256" key="6">
    <source>
        <dbReference type="SAM" id="Phobius"/>
    </source>
</evidence>
<dbReference type="InterPro" id="IPR003661">
    <property type="entry name" value="HisK_dim/P_dom"/>
</dbReference>
<dbReference type="Proteomes" id="UP001605989">
    <property type="component" value="Unassembled WGS sequence"/>
</dbReference>
<dbReference type="Proteomes" id="UP000591071">
    <property type="component" value="Unassembled WGS sequence"/>
</dbReference>
<dbReference type="OrthoDB" id="9813151at2"/>
<dbReference type="InterPro" id="IPR005467">
    <property type="entry name" value="His_kinase_dom"/>
</dbReference>
<dbReference type="PROSITE" id="PS50109">
    <property type="entry name" value="HIS_KIN"/>
    <property type="match status" value="1"/>
</dbReference>
<evidence type="ECO:0000313" key="10">
    <source>
        <dbReference type="Proteomes" id="UP000591071"/>
    </source>
</evidence>
<evidence type="ECO:0000259" key="7">
    <source>
        <dbReference type="PROSITE" id="PS50109"/>
    </source>
</evidence>
<keyword evidence="3" id="KW-0597">Phosphoprotein</keyword>
<dbReference type="SMART" id="SM00387">
    <property type="entry name" value="HATPase_c"/>
    <property type="match status" value="1"/>
</dbReference>
<keyword evidence="6" id="KW-1133">Transmembrane helix</keyword>
<feature type="transmembrane region" description="Helical" evidence="6">
    <location>
        <begin position="179"/>
        <end position="205"/>
    </location>
</feature>
<dbReference type="GO" id="GO:0000155">
    <property type="term" value="F:phosphorelay sensor kinase activity"/>
    <property type="evidence" value="ECO:0007669"/>
    <property type="project" value="InterPro"/>
</dbReference>
<reference evidence="9 10" key="1">
    <citation type="submission" date="2020-04" db="EMBL/GenBank/DDBJ databases">
        <authorList>
            <person name="Hitch T.C.A."/>
            <person name="Wylensek D."/>
            <person name="Clavel T."/>
        </authorList>
    </citation>
    <scope>NUCLEOTIDE SEQUENCE [LARGE SCALE GENOMIC DNA]</scope>
    <source>
        <strain evidence="9 10">Oil-RF-744-FAT-WT-6-1</strain>
    </source>
</reference>
<dbReference type="Gene3D" id="1.10.287.130">
    <property type="match status" value="1"/>
</dbReference>
<keyword evidence="4 9" id="KW-0808">Transferase</keyword>
<keyword evidence="6" id="KW-0472">Membrane</keyword>
<dbReference type="PANTHER" id="PTHR43547">
    <property type="entry name" value="TWO-COMPONENT HISTIDINE KINASE"/>
    <property type="match status" value="1"/>
</dbReference>
<evidence type="ECO:0000256" key="3">
    <source>
        <dbReference type="ARBA" id="ARBA00022553"/>
    </source>
</evidence>
<dbReference type="CDD" id="cd00082">
    <property type="entry name" value="HisKA"/>
    <property type="match status" value="1"/>
</dbReference>
<keyword evidence="11" id="KW-1185">Reference proteome</keyword>
<keyword evidence="4 9" id="KW-0418">Kinase</keyword>
<feature type="domain" description="Histidine kinase" evidence="7">
    <location>
        <begin position="217"/>
        <end position="427"/>
    </location>
</feature>
<evidence type="ECO:0000256" key="4">
    <source>
        <dbReference type="ARBA" id="ARBA00022777"/>
    </source>
</evidence>
<dbReference type="SUPFAM" id="SSF47384">
    <property type="entry name" value="Homodimeric domain of signal transducing histidine kinase"/>
    <property type="match status" value="1"/>
</dbReference>
<dbReference type="Pfam" id="PF00512">
    <property type="entry name" value="HisKA"/>
    <property type="match status" value="1"/>
</dbReference>
<comment type="catalytic activity">
    <reaction evidence="1">
        <text>ATP + protein L-histidine = ADP + protein N-phospho-L-histidine.</text>
        <dbReference type="EC" id="2.7.13.3"/>
    </reaction>
</comment>
<dbReference type="SUPFAM" id="SSF55874">
    <property type="entry name" value="ATPase domain of HSP90 chaperone/DNA topoisomerase II/histidine kinase"/>
    <property type="match status" value="1"/>
</dbReference>
<dbReference type="KEGG" id="mhw:ACT01_07370"/>
<keyword evidence="5" id="KW-0902">Two-component regulatory system</keyword>
<evidence type="ECO:0000313" key="8">
    <source>
        <dbReference type="EMBL" id="MFG6272346.1"/>
    </source>
</evidence>
<evidence type="ECO:0000256" key="1">
    <source>
        <dbReference type="ARBA" id="ARBA00000085"/>
    </source>
</evidence>
<name>A0A848BWC3_9FIRM</name>
<dbReference type="EMBL" id="JBIEKR010000003">
    <property type="protein sequence ID" value="MFG6272346.1"/>
    <property type="molecule type" value="Genomic_DNA"/>
</dbReference>
<evidence type="ECO:0000313" key="11">
    <source>
        <dbReference type="Proteomes" id="UP001605989"/>
    </source>
</evidence>
<dbReference type="EC" id="2.7.13.3" evidence="2"/>
<dbReference type="PANTHER" id="PTHR43547:SF2">
    <property type="entry name" value="HYBRID SIGNAL TRANSDUCTION HISTIDINE KINASE C"/>
    <property type="match status" value="1"/>
</dbReference>
<reference evidence="8 11" key="2">
    <citation type="submission" date="2024-10" db="EMBL/GenBank/DDBJ databases">
        <authorList>
            <person name="Sang B.-I."/>
            <person name="Prabhaharan D."/>
        </authorList>
    </citation>
    <scope>NUCLEOTIDE SEQUENCE [LARGE SCALE GENOMIC DNA]</scope>
    <source>
        <strain evidence="8 11">MH</strain>
    </source>
</reference>
<dbReference type="Gene3D" id="3.30.565.10">
    <property type="entry name" value="Histidine kinase-like ATPase, C-terminal domain"/>
    <property type="match status" value="1"/>
</dbReference>
<accession>A0A848BWC3</accession>
<comment type="caution">
    <text evidence="9">The sequence shown here is derived from an EMBL/GenBank/DDBJ whole genome shotgun (WGS) entry which is preliminary data.</text>
</comment>
<proteinExistence type="predicted"/>
<evidence type="ECO:0000256" key="5">
    <source>
        <dbReference type="ARBA" id="ARBA00023012"/>
    </source>
</evidence>
<sequence>MSMIKKMHRKFILAGTAAVIIIVVGALAVLNAIVYMHEIREIDWIITSIAENDGTLPDGRQIHRDAGWSAVDKVLLDGDDWISSTPDFLYQVRYFSVYWDADQTVSRVDISHTAAFDASSAIVYADMASRLSSDKGFLNKDKAVYAYLRKDYPDGSRLLIVLDSTKNIMSINHMLRYSFWFGLIVIVLYVIILAALSSLAVRPFVRNMENQKRFITNAGHELKTPIAIISANAETIEMLNGKSQWTDNILKQVRRQSQLINDLIMLAKRGERSRADITLQDIDISHEIQSAVQSFDALAKDQGKMLVPRIKEGIHVVADQRCVYEIASILLDNAVKYCDEAGTITVTLTTKKIGKGAVLTVSNDFAGGKGVDYTRFFERFYRGDESHSSAKAGYGIGLSMAEELVRLLKGSINVSYKNGVITFTVTL</sequence>
<dbReference type="SMART" id="SM00388">
    <property type="entry name" value="HisKA"/>
    <property type="match status" value="1"/>
</dbReference>
<organism evidence="9 10">
    <name type="scientific">Megasphaera hexanoica</name>
    <dbReference type="NCBI Taxonomy" id="1675036"/>
    <lineage>
        <taxon>Bacteria</taxon>
        <taxon>Bacillati</taxon>
        <taxon>Bacillota</taxon>
        <taxon>Negativicutes</taxon>
        <taxon>Veillonellales</taxon>
        <taxon>Veillonellaceae</taxon>
        <taxon>Megasphaera</taxon>
    </lineage>
</organism>
<evidence type="ECO:0000256" key="2">
    <source>
        <dbReference type="ARBA" id="ARBA00012438"/>
    </source>
</evidence>
<gene>
    <name evidence="8" type="ORF">ACGTZG_04010</name>
    <name evidence="9" type="ORF">HF872_02825</name>
</gene>
<dbReference type="RefSeq" id="WP_075581156.1">
    <property type="nucleotide sequence ID" value="NZ_CP011940.1"/>
</dbReference>
<evidence type="ECO:0000313" key="9">
    <source>
        <dbReference type="EMBL" id="NME27566.1"/>
    </source>
</evidence>
<dbReference type="InterPro" id="IPR036097">
    <property type="entry name" value="HisK_dim/P_sf"/>
</dbReference>
<dbReference type="EMBL" id="JABAFG010000003">
    <property type="protein sequence ID" value="NME27566.1"/>
    <property type="molecule type" value="Genomic_DNA"/>
</dbReference>